<dbReference type="GO" id="GO:0003777">
    <property type="term" value="F:microtubule motor activity"/>
    <property type="evidence" value="ECO:0007669"/>
    <property type="project" value="InterPro"/>
</dbReference>
<dbReference type="GO" id="GO:0005524">
    <property type="term" value="F:ATP binding"/>
    <property type="evidence" value="ECO:0007669"/>
    <property type="project" value="InterPro"/>
</dbReference>
<accession>A0A834ZNL4</accession>
<dbReference type="OMA" id="DEHIGEQ"/>
<dbReference type="SUPFAM" id="SSF52540">
    <property type="entry name" value="P-loop containing nucleoside triphosphate hydrolases"/>
    <property type="match status" value="1"/>
</dbReference>
<sequence>MASFSSKVRNSSPSGYRKPYSPFSSSSSSSSSSLINGRHIQRYSSSSVSSFYGSGNGLSARSKTPSRGRSDSVYYGTPTPVDFASADEHIGEQVDVPRSGDSISVTIRFRPLRASLRFQAVETFDFVVCGCSEREFHRGDEIAWYADGDKIVRNEYNPATAYAFDRVFGPSTNSKAVYDVAARPVVKAAMEGVNGMVVS</sequence>
<dbReference type="InterPro" id="IPR027417">
    <property type="entry name" value="P-loop_NTPase"/>
</dbReference>
<evidence type="ECO:0000313" key="5">
    <source>
        <dbReference type="EMBL" id="KAF8410516.1"/>
    </source>
</evidence>
<dbReference type="GO" id="GO:0007018">
    <property type="term" value="P:microtubule-based movement"/>
    <property type="evidence" value="ECO:0007669"/>
    <property type="project" value="InterPro"/>
</dbReference>
<evidence type="ECO:0000256" key="2">
    <source>
        <dbReference type="PROSITE-ProRule" id="PRU00283"/>
    </source>
</evidence>
<feature type="compositionally biased region" description="Polar residues" evidence="3">
    <location>
        <begin position="1"/>
        <end position="14"/>
    </location>
</feature>
<dbReference type="InterPro" id="IPR036961">
    <property type="entry name" value="Kinesin_motor_dom_sf"/>
</dbReference>
<dbReference type="EMBL" id="JABCRI010000002">
    <property type="protein sequence ID" value="KAF8410516.1"/>
    <property type="molecule type" value="Genomic_DNA"/>
</dbReference>
<dbReference type="PROSITE" id="PS50067">
    <property type="entry name" value="KINESIN_MOTOR_2"/>
    <property type="match status" value="1"/>
</dbReference>
<dbReference type="InterPro" id="IPR027640">
    <property type="entry name" value="Kinesin-like_fam"/>
</dbReference>
<dbReference type="PANTHER" id="PTHR47968:SF35">
    <property type="entry name" value="KINESIN-LIKE PROTEIN KIN-7D, MITOCHONDRIAL ISOFORM X1"/>
    <property type="match status" value="1"/>
</dbReference>
<dbReference type="AlphaFoldDB" id="A0A834ZNL4"/>
<protein>
    <recommendedName>
        <fullName evidence="4">Kinesin motor domain-containing protein</fullName>
    </recommendedName>
</protein>
<comment type="caution">
    <text evidence="5">The sequence shown here is derived from an EMBL/GenBank/DDBJ whole genome shotgun (WGS) entry which is preliminary data.</text>
</comment>
<reference evidence="5 6" key="1">
    <citation type="submission" date="2020-04" db="EMBL/GenBank/DDBJ databases">
        <title>Plant Genome Project.</title>
        <authorList>
            <person name="Zhang R.-G."/>
        </authorList>
    </citation>
    <scope>NUCLEOTIDE SEQUENCE [LARGE SCALE GENOMIC DNA]</scope>
    <source>
        <strain evidence="5">YNK0</strain>
        <tissue evidence="5">Leaf</tissue>
    </source>
</reference>
<feature type="compositionally biased region" description="Low complexity" evidence="3">
    <location>
        <begin position="24"/>
        <end position="33"/>
    </location>
</feature>
<evidence type="ECO:0000259" key="4">
    <source>
        <dbReference type="PROSITE" id="PS50067"/>
    </source>
</evidence>
<proteinExistence type="inferred from homology"/>
<evidence type="ECO:0000256" key="1">
    <source>
        <dbReference type="ARBA" id="ARBA00023175"/>
    </source>
</evidence>
<keyword evidence="1" id="KW-0505">Motor protein</keyword>
<dbReference type="OrthoDB" id="1695218at2759"/>
<dbReference type="InterPro" id="IPR001752">
    <property type="entry name" value="Kinesin_motor_dom"/>
</dbReference>
<evidence type="ECO:0000256" key="3">
    <source>
        <dbReference type="SAM" id="MobiDB-lite"/>
    </source>
</evidence>
<comment type="similarity">
    <text evidence="2">Belongs to the TRAFAC class myosin-kinesin ATPase superfamily. Kinesin family.</text>
</comment>
<organism evidence="5 6">
    <name type="scientific">Tetracentron sinense</name>
    <name type="common">Spur-leaf</name>
    <dbReference type="NCBI Taxonomy" id="13715"/>
    <lineage>
        <taxon>Eukaryota</taxon>
        <taxon>Viridiplantae</taxon>
        <taxon>Streptophyta</taxon>
        <taxon>Embryophyta</taxon>
        <taxon>Tracheophyta</taxon>
        <taxon>Spermatophyta</taxon>
        <taxon>Magnoliopsida</taxon>
        <taxon>Trochodendrales</taxon>
        <taxon>Trochodendraceae</taxon>
        <taxon>Tetracentron</taxon>
    </lineage>
</organism>
<dbReference type="Gene3D" id="3.40.850.10">
    <property type="entry name" value="Kinesin motor domain"/>
    <property type="match status" value="1"/>
</dbReference>
<dbReference type="Proteomes" id="UP000655225">
    <property type="component" value="Unassembled WGS sequence"/>
</dbReference>
<evidence type="ECO:0000313" key="6">
    <source>
        <dbReference type="Proteomes" id="UP000655225"/>
    </source>
</evidence>
<comment type="caution">
    <text evidence="2">Lacks conserved residue(s) required for the propagation of feature annotation.</text>
</comment>
<keyword evidence="6" id="KW-1185">Reference proteome</keyword>
<name>A0A834ZNL4_TETSI</name>
<gene>
    <name evidence="5" type="ORF">HHK36_003047</name>
</gene>
<feature type="domain" description="Kinesin motor" evidence="4">
    <location>
        <begin position="102"/>
        <end position="199"/>
    </location>
</feature>
<dbReference type="PANTHER" id="PTHR47968">
    <property type="entry name" value="CENTROMERE PROTEIN E"/>
    <property type="match status" value="1"/>
</dbReference>
<feature type="region of interest" description="Disordered" evidence="3">
    <location>
        <begin position="1"/>
        <end position="34"/>
    </location>
</feature>
<dbReference type="GO" id="GO:0008017">
    <property type="term" value="F:microtubule binding"/>
    <property type="evidence" value="ECO:0007669"/>
    <property type="project" value="InterPro"/>
</dbReference>